<proteinExistence type="predicted"/>
<dbReference type="PANTHER" id="PTHR48449">
    <property type="entry name" value="DUF1985 DOMAIN-CONTAINING PROTEIN"/>
    <property type="match status" value="1"/>
</dbReference>
<dbReference type="EMBL" id="JAEFBJ010000009">
    <property type="protein sequence ID" value="KAG7571970.1"/>
    <property type="molecule type" value="Genomic_DNA"/>
</dbReference>
<feature type="compositionally biased region" description="Basic residues" evidence="1">
    <location>
        <begin position="397"/>
        <end position="407"/>
    </location>
</feature>
<evidence type="ECO:0000259" key="2">
    <source>
        <dbReference type="Pfam" id="PF09331"/>
    </source>
</evidence>
<accession>A0A8T2AEU5</accession>
<gene>
    <name evidence="3" type="ORF">ISN44_As09g003660</name>
</gene>
<feature type="domain" description="DUF1985" evidence="2">
    <location>
        <begin position="124"/>
        <end position="271"/>
    </location>
</feature>
<organism evidence="3 4">
    <name type="scientific">Arabidopsis suecica</name>
    <name type="common">Swedish thale-cress</name>
    <name type="synonym">Cardaminopsis suecica</name>
    <dbReference type="NCBI Taxonomy" id="45249"/>
    <lineage>
        <taxon>Eukaryota</taxon>
        <taxon>Viridiplantae</taxon>
        <taxon>Streptophyta</taxon>
        <taxon>Embryophyta</taxon>
        <taxon>Tracheophyta</taxon>
        <taxon>Spermatophyta</taxon>
        <taxon>Magnoliopsida</taxon>
        <taxon>eudicotyledons</taxon>
        <taxon>Gunneridae</taxon>
        <taxon>Pentapetalae</taxon>
        <taxon>rosids</taxon>
        <taxon>malvids</taxon>
        <taxon>Brassicales</taxon>
        <taxon>Brassicaceae</taxon>
        <taxon>Camelineae</taxon>
        <taxon>Arabidopsis</taxon>
    </lineage>
</organism>
<reference evidence="3 4" key="1">
    <citation type="submission" date="2020-12" db="EMBL/GenBank/DDBJ databases">
        <title>Concerted genomic and epigenomic changes stabilize Arabidopsis allopolyploids.</title>
        <authorList>
            <person name="Chen Z."/>
        </authorList>
    </citation>
    <scope>NUCLEOTIDE SEQUENCE [LARGE SCALE GENOMIC DNA]</scope>
    <source>
        <strain evidence="3">As9502</strain>
        <tissue evidence="3">Leaf</tissue>
    </source>
</reference>
<dbReference type="PANTHER" id="PTHR48449:SF1">
    <property type="entry name" value="DUF1985 DOMAIN-CONTAINING PROTEIN"/>
    <property type="match status" value="1"/>
</dbReference>
<dbReference type="OrthoDB" id="1100108at2759"/>
<evidence type="ECO:0000313" key="4">
    <source>
        <dbReference type="Proteomes" id="UP000694251"/>
    </source>
</evidence>
<evidence type="ECO:0000256" key="1">
    <source>
        <dbReference type="SAM" id="MobiDB-lite"/>
    </source>
</evidence>
<evidence type="ECO:0000313" key="3">
    <source>
        <dbReference type="EMBL" id="KAG7571970.1"/>
    </source>
</evidence>
<protein>
    <recommendedName>
        <fullName evidence="2">DUF1985 domain-containing protein</fullName>
    </recommendedName>
</protein>
<feature type="region of interest" description="Disordered" evidence="1">
    <location>
        <begin position="395"/>
        <end position="427"/>
    </location>
</feature>
<dbReference type="AlphaFoldDB" id="A0A8T2AEU5"/>
<keyword evidence="4" id="KW-1185">Reference proteome</keyword>
<feature type="region of interest" description="Disordered" evidence="1">
    <location>
        <begin position="1"/>
        <end position="53"/>
    </location>
</feature>
<comment type="caution">
    <text evidence="3">The sequence shown here is derived from an EMBL/GenBank/DDBJ whole genome shotgun (WGS) entry which is preliminary data.</text>
</comment>
<sequence length="543" mass="60840">MRSSAGNLNQKSPVGRSRPSVSFEDDDDPFVSAKSTPSHYNPPSRPVVPEPDREKLPKRLYATDCYPPGGRINAYSKPKYLLDLVEILEGTKELNYLRASCFGPLFQLPVRRCSFSGKLVHQMLCRGLYTKKKHELWFVFAGQPFRFSLREYAILTGLDCRPYSKRSDILKSQQIIEPKNPYWNVLIGEEHKVVLIKDIVEWLRADKMKPKKDKMEDWRRLRLALIVIVEGILVCSSQPVKASVQVVEMVSDLQRFEAFPWGRESFLLTMRMVKVSSKVSSLAGLIVKFNQSHSSTHGFPLVFQLLMLKAIPEFEKYLPNPDDTQTMVGYCPLLPCDDPPHPSINDWGDEVSDPALDYMESLIGSGYKFKRGDWRGGWRSWPPIVVDENLKEDNVRKPKKVSFRRPNKNFEIPETSQGGPSKGKGKDELIVELSRRVGVEKSLMKDELLDEIISNLRHGGKFPTPSSGDDIVPPPPKKSFSPGKDKDTGGHTSVPSTEAGGHTSVPSTEASSPAVAVAVAGVCGSGRLRLQALSSVLNDWFSV</sequence>
<feature type="compositionally biased region" description="Polar residues" evidence="1">
    <location>
        <begin position="1"/>
        <end position="12"/>
    </location>
</feature>
<dbReference type="InterPro" id="IPR015410">
    <property type="entry name" value="DUF1985"/>
</dbReference>
<feature type="region of interest" description="Disordered" evidence="1">
    <location>
        <begin position="458"/>
        <end position="509"/>
    </location>
</feature>
<dbReference type="Pfam" id="PF09331">
    <property type="entry name" value="DUF1985"/>
    <property type="match status" value="1"/>
</dbReference>
<name>A0A8T2AEU5_ARASU</name>
<dbReference type="Proteomes" id="UP000694251">
    <property type="component" value="Chromosome 9"/>
</dbReference>